<sequence>MEAGYQSRQGLQKNNILAQSTSAVQKADVSIQSTKDSRIVDVCTQSTTALQNMDASTQSSKGIILDAHLLAASPPEGFLYANIISPNVRHDTFLQPGRSNDDYLGMTSPALKPSNERLSVAMICTDQVYSSIVHKERSPSVLEIQEQTTLKMNTSPMYALVELPQYGAFSAPSEWSGGHAKCMGQTAVAPPSYAECVETGSAVVDTPRGYRSFQPQAQFILEKERGDHFSLKPTSRQQREPMVQPVVGNGSFEIQEKSDYQALAFISCLFCWPVGLVAIYYSNMCSIEKSLGNYNQANVYSKLTFNASMAALASGILGYFFICVYESMTML</sequence>
<dbReference type="OrthoDB" id="10267568at2759"/>
<dbReference type="Proteomes" id="UP000076420">
    <property type="component" value="Unassembled WGS sequence"/>
</dbReference>
<dbReference type="GO" id="GO:0016020">
    <property type="term" value="C:membrane"/>
    <property type="evidence" value="ECO:0007669"/>
    <property type="project" value="UniProtKB-SubCell"/>
</dbReference>
<keyword evidence="4 6" id="KW-1133">Transmembrane helix</keyword>
<dbReference type="PANTHER" id="PTHR14948">
    <property type="entry name" value="NG5"/>
    <property type="match status" value="1"/>
</dbReference>
<reference evidence="7" key="1">
    <citation type="submission" date="2020-05" db="UniProtKB">
        <authorList>
            <consortium name="EnsemblMetazoa"/>
        </authorList>
    </citation>
    <scope>IDENTIFICATION</scope>
    <source>
        <strain evidence="7">BB02</strain>
    </source>
</reference>
<dbReference type="RefSeq" id="XP_013070414.2">
    <property type="nucleotide sequence ID" value="XM_013214960.2"/>
</dbReference>
<evidence type="ECO:0000313" key="8">
    <source>
        <dbReference type="Proteomes" id="UP000076420"/>
    </source>
</evidence>
<dbReference type="Pfam" id="PF04505">
    <property type="entry name" value="CD225"/>
    <property type="match status" value="1"/>
</dbReference>
<dbReference type="PANTHER" id="PTHR14948:SF25">
    <property type="entry name" value="DUF4190 DOMAIN-CONTAINING PROTEIN"/>
    <property type="match status" value="1"/>
</dbReference>
<keyword evidence="3 6" id="KW-0812">Transmembrane</keyword>
<accession>A0A2C9KDL6</accession>
<dbReference type="VEuPathDB" id="VectorBase:BGLB017916"/>
<dbReference type="EnsemblMetazoa" id="BGLB017916-RA">
    <property type="protein sequence ID" value="BGLB017916-PA"/>
    <property type="gene ID" value="BGLB017916"/>
</dbReference>
<protein>
    <submittedName>
        <fullName evidence="7">Uncharacterized protein</fullName>
    </submittedName>
</protein>
<feature type="transmembrane region" description="Helical" evidence="6">
    <location>
        <begin position="303"/>
        <end position="325"/>
    </location>
</feature>
<dbReference type="AlphaFoldDB" id="A0A2C9KDL6"/>
<evidence type="ECO:0000313" key="7">
    <source>
        <dbReference type="EnsemblMetazoa" id="BGLB017916-PA"/>
    </source>
</evidence>
<evidence type="ECO:0000256" key="4">
    <source>
        <dbReference type="ARBA" id="ARBA00022989"/>
    </source>
</evidence>
<dbReference type="VEuPathDB" id="VectorBase:BGLAX_030129"/>
<dbReference type="InterPro" id="IPR051423">
    <property type="entry name" value="CD225/Dispanin"/>
</dbReference>
<evidence type="ECO:0000256" key="5">
    <source>
        <dbReference type="ARBA" id="ARBA00023136"/>
    </source>
</evidence>
<evidence type="ECO:0000256" key="3">
    <source>
        <dbReference type="ARBA" id="ARBA00022692"/>
    </source>
</evidence>
<evidence type="ECO:0000256" key="1">
    <source>
        <dbReference type="ARBA" id="ARBA00004370"/>
    </source>
</evidence>
<evidence type="ECO:0000256" key="6">
    <source>
        <dbReference type="SAM" id="Phobius"/>
    </source>
</evidence>
<comment type="subcellular location">
    <subcellularLocation>
        <location evidence="1">Membrane</location>
    </subcellularLocation>
</comment>
<dbReference type="KEGG" id="bgt:106057655"/>
<feature type="transmembrane region" description="Helical" evidence="6">
    <location>
        <begin position="262"/>
        <end position="283"/>
    </location>
</feature>
<organism evidence="7 8">
    <name type="scientific">Biomphalaria glabrata</name>
    <name type="common">Bloodfluke planorb</name>
    <name type="synonym">Freshwater snail</name>
    <dbReference type="NCBI Taxonomy" id="6526"/>
    <lineage>
        <taxon>Eukaryota</taxon>
        <taxon>Metazoa</taxon>
        <taxon>Spiralia</taxon>
        <taxon>Lophotrochozoa</taxon>
        <taxon>Mollusca</taxon>
        <taxon>Gastropoda</taxon>
        <taxon>Heterobranchia</taxon>
        <taxon>Euthyneura</taxon>
        <taxon>Panpulmonata</taxon>
        <taxon>Hygrophila</taxon>
        <taxon>Lymnaeoidea</taxon>
        <taxon>Planorbidae</taxon>
        <taxon>Biomphalaria</taxon>
    </lineage>
</organism>
<proteinExistence type="inferred from homology"/>
<keyword evidence="5 6" id="KW-0472">Membrane</keyword>
<dbReference type="InterPro" id="IPR007593">
    <property type="entry name" value="CD225/Dispanin_fam"/>
</dbReference>
<name>A0A2C9KDL6_BIOGL</name>
<comment type="similarity">
    <text evidence="2">Belongs to the CD225/Dispanin family.</text>
</comment>
<gene>
    <name evidence="7" type="primary">106057655</name>
</gene>
<evidence type="ECO:0000256" key="2">
    <source>
        <dbReference type="ARBA" id="ARBA00006843"/>
    </source>
</evidence>